<organism evidence="1 2">
    <name type="scientific">Paenibacillus spongiae</name>
    <dbReference type="NCBI Taxonomy" id="2909671"/>
    <lineage>
        <taxon>Bacteria</taxon>
        <taxon>Bacillati</taxon>
        <taxon>Bacillota</taxon>
        <taxon>Bacilli</taxon>
        <taxon>Bacillales</taxon>
        <taxon>Paenibacillaceae</taxon>
        <taxon>Paenibacillus</taxon>
    </lineage>
</organism>
<dbReference type="EMBL" id="CP091430">
    <property type="protein sequence ID" value="UVI31530.1"/>
    <property type="molecule type" value="Genomic_DNA"/>
</dbReference>
<dbReference type="RefSeq" id="WP_258387592.1">
    <property type="nucleotide sequence ID" value="NZ_CP091430.1"/>
</dbReference>
<protein>
    <submittedName>
        <fullName evidence="1">Nucleotidyltransferase family protein</fullName>
    </submittedName>
</protein>
<reference evidence="1" key="1">
    <citation type="submission" date="2022-01" db="EMBL/GenBank/DDBJ databases">
        <title>Paenibacillus spongiae sp. nov., isolated from marine sponge.</title>
        <authorList>
            <person name="Li Z."/>
            <person name="Zhang M."/>
        </authorList>
    </citation>
    <scope>NUCLEOTIDE SEQUENCE</scope>
    <source>
        <strain evidence="1">PHS-Z3</strain>
    </source>
</reference>
<dbReference type="InterPro" id="IPR039498">
    <property type="entry name" value="NTP_transf_5"/>
</dbReference>
<name>A0ABY5SGA9_9BACL</name>
<evidence type="ECO:0000313" key="2">
    <source>
        <dbReference type="Proteomes" id="UP001057877"/>
    </source>
</evidence>
<dbReference type="Gene3D" id="3.30.460.40">
    <property type="match status" value="1"/>
</dbReference>
<accession>A0ABY5SGA9</accession>
<dbReference type="Pfam" id="PF14907">
    <property type="entry name" value="NTP_transf_5"/>
    <property type="match status" value="1"/>
</dbReference>
<proteinExistence type="predicted"/>
<dbReference type="Proteomes" id="UP001057877">
    <property type="component" value="Chromosome"/>
</dbReference>
<dbReference type="InterPro" id="IPR043519">
    <property type="entry name" value="NT_sf"/>
</dbReference>
<dbReference type="SUPFAM" id="SSF81301">
    <property type="entry name" value="Nucleotidyltransferase"/>
    <property type="match status" value="1"/>
</dbReference>
<keyword evidence="2" id="KW-1185">Reference proteome</keyword>
<sequence>MRYDGIDLKLLPSELKLLLSFMRADCSERIIQSEIEQVADVDWDHFLLLSRHHRLVPFLHHRMKQLSLTGIPPYVLQTISREYRNNTLQMMQLSGEMTQVSKQLSERGIRSIMLKGPVVAVDLYGSLSLRTSSDLDILVHLDDLEHVERILAGLGYVKEGDLPSVLNDWKWRHHHIAFYHPAKRVKLEIHWRLNPGPSKEPGFDELWQRRRVSAISAEPVHLLGREDLFLFLISHGARHGWSRLRWLLDINQISQQELDADLVMKLLRSNHFLQTAGQALFLCSELLHTPLNSSLQQLAEGKRARKLAQDAMFYIRQLINLHTDPLPIEVARYHKQHLFALMSIQQKSLFLLSFLFPYPMDTQTLPLPKSLHMLYFPLRPFLWAWRKTRRHGYQE</sequence>
<gene>
    <name evidence="1" type="ORF">L1F29_06835</name>
</gene>
<evidence type="ECO:0000313" key="1">
    <source>
        <dbReference type="EMBL" id="UVI31530.1"/>
    </source>
</evidence>